<gene>
    <name evidence="1" type="ORF">ACFO0J_12370</name>
</gene>
<accession>A0ABV8S067</accession>
<dbReference type="EMBL" id="JBHSDY010000007">
    <property type="protein sequence ID" value="MFC4298838.1"/>
    <property type="molecule type" value="Genomic_DNA"/>
</dbReference>
<sequence length="210" mass="22166">MSWRLIFAFLLLAAGASAWGGLQLGDWLISHGPAQIQMPAPHPELDQGAVLDANGKPYVASAPQVLPDGRQGVPELAPPVDWKVQQDSLMHDGRPIALATTTISMDEAIELASQNQLGDGLQGIAQFGALGGSQVVQPIDVTTEPPPPAMAQAAATSGHWQADFQQELKACEALGFFSRPSCAWAARNKYCEPNGAWGKVADCPAKKSGF</sequence>
<name>A0ABV8S067_9BURK</name>
<reference evidence="2" key="1">
    <citation type="journal article" date="2019" name="Int. J. Syst. Evol. Microbiol.">
        <title>The Global Catalogue of Microorganisms (GCM) 10K type strain sequencing project: providing services to taxonomists for standard genome sequencing and annotation.</title>
        <authorList>
            <consortium name="The Broad Institute Genomics Platform"/>
            <consortium name="The Broad Institute Genome Sequencing Center for Infectious Disease"/>
            <person name="Wu L."/>
            <person name="Ma J."/>
        </authorList>
    </citation>
    <scope>NUCLEOTIDE SEQUENCE [LARGE SCALE GENOMIC DNA]</scope>
    <source>
        <strain evidence="2">CGMCC 1.19029</strain>
    </source>
</reference>
<protein>
    <submittedName>
        <fullName evidence="1">Uncharacterized protein</fullName>
    </submittedName>
</protein>
<dbReference type="Proteomes" id="UP001595756">
    <property type="component" value="Unassembled WGS sequence"/>
</dbReference>
<evidence type="ECO:0000313" key="2">
    <source>
        <dbReference type="Proteomes" id="UP001595756"/>
    </source>
</evidence>
<proteinExistence type="predicted"/>
<dbReference type="RefSeq" id="WP_376813393.1">
    <property type="nucleotide sequence ID" value="NZ_JBHSDY010000007.1"/>
</dbReference>
<keyword evidence="2" id="KW-1185">Reference proteome</keyword>
<evidence type="ECO:0000313" key="1">
    <source>
        <dbReference type="EMBL" id="MFC4298838.1"/>
    </source>
</evidence>
<comment type="caution">
    <text evidence="1">The sequence shown here is derived from an EMBL/GenBank/DDBJ whole genome shotgun (WGS) entry which is preliminary data.</text>
</comment>
<organism evidence="1 2">
    <name type="scientific">Castellaniella hirudinis</name>
    <dbReference type="NCBI Taxonomy" id="1144617"/>
    <lineage>
        <taxon>Bacteria</taxon>
        <taxon>Pseudomonadati</taxon>
        <taxon>Pseudomonadota</taxon>
        <taxon>Betaproteobacteria</taxon>
        <taxon>Burkholderiales</taxon>
        <taxon>Alcaligenaceae</taxon>
        <taxon>Castellaniella</taxon>
    </lineage>
</organism>